<comment type="caution">
    <text evidence="6">The sequence shown here is derived from an EMBL/GenBank/DDBJ whole genome shotgun (WGS) entry which is preliminary data.</text>
</comment>
<comment type="subcellular location">
    <subcellularLocation>
        <location evidence="1">Endomembrane system</location>
        <topology evidence="1">Multi-pass membrane protein</topology>
    </subcellularLocation>
</comment>
<evidence type="ECO:0000259" key="5">
    <source>
        <dbReference type="Pfam" id="PF06803"/>
    </source>
</evidence>
<keyword evidence="3" id="KW-1133">Transmembrane helix</keyword>
<evidence type="ECO:0000256" key="1">
    <source>
        <dbReference type="ARBA" id="ARBA00004127"/>
    </source>
</evidence>
<evidence type="ECO:0000256" key="4">
    <source>
        <dbReference type="ARBA" id="ARBA00023136"/>
    </source>
</evidence>
<keyword evidence="2" id="KW-0812">Transmembrane</keyword>
<gene>
    <name evidence="6" type="ORF">NMK71_07090</name>
</gene>
<dbReference type="RefSeq" id="WP_304416100.1">
    <property type="nucleotide sequence ID" value="NZ_JANAIE010000001.1"/>
</dbReference>
<feature type="domain" description="DUF1232" evidence="5">
    <location>
        <begin position="53"/>
        <end position="85"/>
    </location>
</feature>
<protein>
    <submittedName>
        <fullName evidence="6">YkvA family protein</fullName>
    </submittedName>
</protein>
<evidence type="ECO:0000256" key="2">
    <source>
        <dbReference type="ARBA" id="ARBA00022692"/>
    </source>
</evidence>
<sequence>MSRLSMITNFWRNKKEYESVFTREKLMAYTRMIPLMFKGKYKPKKKRNLFLGVAALAYIISPLDIVPELLLGPFGLLDDFAILLFAIRRLDKEVVNFLLWEEQQSNIIYID</sequence>
<accession>A0A9X4MWI8</accession>
<proteinExistence type="predicted"/>
<dbReference type="Proteomes" id="UP001152599">
    <property type="component" value="Unassembled WGS sequence"/>
</dbReference>
<dbReference type="Pfam" id="PF06803">
    <property type="entry name" value="DUF1232"/>
    <property type="match status" value="1"/>
</dbReference>
<reference evidence="6" key="1">
    <citation type="submission" date="2022-07" db="EMBL/GenBank/DDBJ databases">
        <title>Description and genome-wide analysis of Profundicola chukchiensis gen. nov., sp. nov., marine bacteria isolated from bottom sediments of the Chukchi Sea.</title>
        <authorList>
            <person name="Romanenko L."/>
            <person name="Otstavnykh N."/>
            <person name="Kurilenko V."/>
            <person name="Eremeev V."/>
            <person name="Velansky P."/>
            <person name="Mikhailov V."/>
            <person name="Isaeva M."/>
        </authorList>
    </citation>
    <scope>NUCLEOTIDE SEQUENCE</scope>
    <source>
        <strain evidence="6">KMM 9713</strain>
    </source>
</reference>
<dbReference type="EMBL" id="JANCMU010000003">
    <property type="protein sequence ID" value="MDG4946176.1"/>
    <property type="molecule type" value="Genomic_DNA"/>
</dbReference>
<keyword evidence="4" id="KW-0472">Membrane</keyword>
<dbReference type="GO" id="GO:0012505">
    <property type="term" value="C:endomembrane system"/>
    <property type="evidence" value="ECO:0007669"/>
    <property type="project" value="UniProtKB-SubCell"/>
</dbReference>
<evidence type="ECO:0000313" key="7">
    <source>
        <dbReference type="Proteomes" id="UP001152599"/>
    </source>
</evidence>
<dbReference type="InterPro" id="IPR010652">
    <property type="entry name" value="DUF1232"/>
</dbReference>
<organism evidence="6 7">
    <name type="scientific">Profundicola chukchiensis</name>
    <dbReference type="NCBI Taxonomy" id="2961959"/>
    <lineage>
        <taxon>Bacteria</taxon>
        <taxon>Pseudomonadati</taxon>
        <taxon>Bacteroidota</taxon>
        <taxon>Flavobacteriia</taxon>
        <taxon>Flavobacteriales</taxon>
        <taxon>Weeksellaceae</taxon>
        <taxon>Profundicola</taxon>
    </lineage>
</organism>
<evidence type="ECO:0000256" key="3">
    <source>
        <dbReference type="ARBA" id="ARBA00022989"/>
    </source>
</evidence>
<name>A0A9X4MWI8_9FLAO</name>
<evidence type="ECO:0000313" key="6">
    <source>
        <dbReference type="EMBL" id="MDG4946176.1"/>
    </source>
</evidence>
<dbReference type="AlphaFoldDB" id="A0A9X4MWI8"/>
<keyword evidence="7" id="KW-1185">Reference proteome</keyword>